<proteinExistence type="predicted"/>
<reference evidence="1" key="1">
    <citation type="submission" date="2017-10" db="EMBL/GenBank/DDBJ databases">
        <title>Massilia psychrophilum sp. nov., a novel purple-pigmented bacterium isolated from Tianshan glacier, Xinjiang Municipality, China.</title>
        <authorList>
            <person name="Wang H."/>
        </authorList>
    </citation>
    <scope>NUCLEOTIDE SEQUENCE [LARGE SCALE GENOMIC DNA]</scope>
    <source>
        <strain evidence="1">B2</strain>
    </source>
</reference>
<keyword evidence="2" id="KW-1185">Reference proteome</keyword>
<dbReference type="EMBL" id="CP024608">
    <property type="protein sequence ID" value="ATQ78421.1"/>
    <property type="molecule type" value="Genomic_DNA"/>
</dbReference>
<name>A0A2D2DTW3_9BURK</name>
<dbReference type="KEGG" id="mass:CR152_30845"/>
<dbReference type="RefSeq" id="WP_099881437.1">
    <property type="nucleotide sequence ID" value="NZ_CP024608.1"/>
</dbReference>
<protein>
    <submittedName>
        <fullName evidence="1">Uncharacterized protein</fullName>
    </submittedName>
</protein>
<organism evidence="1 2">
    <name type="scientific">Massilia violaceinigra</name>
    <dbReference type="NCBI Taxonomy" id="2045208"/>
    <lineage>
        <taxon>Bacteria</taxon>
        <taxon>Pseudomonadati</taxon>
        <taxon>Pseudomonadota</taxon>
        <taxon>Betaproteobacteria</taxon>
        <taxon>Burkholderiales</taxon>
        <taxon>Oxalobacteraceae</taxon>
        <taxon>Telluria group</taxon>
        <taxon>Massilia</taxon>
    </lineage>
</organism>
<evidence type="ECO:0000313" key="2">
    <source>
        <dbReference type="Proteomes" id="UP000229897"/>
    </source>
</evidence>
<gene>
    <name evidence="1" type="ORF">CR152_30845</name>
</gene>
<accession>A0A2D2DTW3</accession>
<sequence length="125" mass="13863">MMNDQERDNMWVSIKTALADNTRKTEQILTAFPSGDTDGHRRYYEAVIEWRELRNRLVREALIKVTQAGALAGAGWVALARVSDPHFGARCQRRREGAGQRARPAAPEVRGTAGSGDCWLLVVAA</sequence>
<dbReference type="OrthoDB" id="8762515at2"/>
<dbReference type="Proteomes" id="UP000229897">
    <property type="component" value="Chromosome"/>
</dbReference>
<evidence type="ECO:0000313" key="1">
    <source>
        <dbReference type="EMBL" id="ATQ78421.1"/>
    </source>
</evidence>
<dbReference type="AlphaFoldDB" id="A0A2D2DTW3"/>